<evidence type="ECO:0000313" key="3">
    <source>
        <dbReference type="Proteomes" id="UP000004191"/>
    </source>
</evidence>
<accession>H3NQ37</accession>
<feature type="domain" description="Type I restriction enzyme R protein C-terminal" evidence="1">
    <location>
        <begin position="6"/>
        <end position="69"/>
    </location>
</feature>
<organism evidence="2 3">
    <name type="scientific">Helcococcus kunzii ATCC 51366</name>
    <dbReference type="NCBI Taxonomy" id="883114"/>
    <lineage>
        <taxon>Bacteria</taxon>
        <taxon>Bacillati</taxon>
        <taxon>Bacillota</taxon>
        <taxon>Tissierellia</taxon>
        <taxon>Tissierellales</taxon>
        <taxon>Peptoniphilaceae</taxon>
        <taxon>Helcococcus</taxon>
    </lineage>
</organism>
<evidence type="ECO:0000259" key="1">
    <source>
        <dbReference type="Pfam" id="PF12008"/>
    </source>
</evidence>
<evidence type="ECO:0000313" key="2">
    <source>
        <dbReference type="EMBL" id="EHR32639.1"/>
    </source>
</evidence>
<dbReference type="EMBL" id="AGEI01000027">
    <property type="protein sequence ID" value="EHR32639.1"/>
    <property type="molecule type" value="Genomic_DNA"/>
</dbReference>
<sequence>MAPHNLIQAFSAIKVYSEYYEMQAIEIMGVITDEEFENYLENYHNIIDELKRTNADDGDDDIAPIDVEY</sequence>
<reference evidence="2 3" key="1">
    <citation type="submission" date="2012-01" db="EMBL/GenBank/DDBJ databases">
        <title>The Genome Sequence of Helcococcus kunzii ATCC 51366.</title>
        <authorList>
            <consortium name="The Broad Institute Genome Sequencing Platform"/>
            <person name="Earl A."/>
            <person name="Ward D."/>
            <person name="Feldgarden M."/>
            <person name="Gevers D."/>
            <person name="Huys G."/>
            <person name="Young S.K."/>
            <person name="Zeng Q."/>
            <person name="Gargeya S."/>
            <person name="Fitzgerald M."/>
            <person name="Haas B."/>
            <person name="Abouelleil A."/>
            <person name="Alvarado L."/>
            <person name="Arachchi H.M."/>
            <person name="Berlin A."/>
            <person name="Chapman S.B."/>
            <person name="Gearin G."/>
            <person name="Goldberg J."/>
            <person name="Griggs A."/>
            <person name="Gujja S."/>
            <person name="Hansen M."/>
            <person name="Heiman D."/>
            <person name="Howarth C."/>
            <person name="Larimer J."/>
            <person name="Lui A."/>
            <person name="MacDonald P.J.P."/>
            <person name="McCowen C."/>
            <person name="Montmayeur A."/>
            <person name="Murphy C."/>
            <person name="Neiman D."/>
            <person name="Pearson M."/>
            <person name="Priest M."/>
            <person name="Roberts A."/>
            <person name="Saif S."/>
            <person name="Shea T."/>
            <person name="Sisk P."/>
            <person name="Stolte C."/>
            <person name="Sykes S."/>
            <person name="Wortman J."/>
            <person name="Nusbaum C."/>
            <person name="Birren B."/>
        </authorList>
    </citation>
    <scope>NUCLEOTIDE SEQUENCE [LARGE SCALE GENOMIC DNA]</scope>
    <source>
        <strain evidence="2 3">ATCC 51366</strain>
    </source>
</reference>
<dbReference type="Pfam" id="PF12008">
    <property type="entry name" value="EcoR124_C"/>
    <property type="match status" value="1"/>
</dbReference>
<proteinExistence type="predicted"/>
<name>H3NQ37_9FIRM</name>
<dbReference type="InterPro" id="IPR022625">
    <property type="entry name" value="TypeI_RM_Rsu_C"/>
</dbReference>
<dbReference type="Proteomes" id="UP000004191">
    <property type="component" value="Unassembled WGS sequence"/>
</dbReference>
<dbReference type="HOGENOM" id="CLU_2770217_0_0_9"/>
<dbReference type="AlphaFoldDB" id="H3NQ37"/>
<gene>
    <name evidence="2" type="ORF">HMPREF9709_01448</name>
</gene>
<keyword evidence="3" id="KW-1185">Reference proteome</keyword>
<comment type="caution">
    <text evidence="2">The sequence shown here is derived from an EMBL/GenBank/DDBJ whole genome shotgun (WGS) entry which is preliminary data.</text>
</comment>
<protein>
    <recommendedName>
        <fullName evidence="1">Type I restriction enzyme R protein C-terminal domain-containing protein</fullName>
    </recommendedName>
</protein>